<keyword evidence="2" id="KW-1185">Reference proteome</keyword>
<dbReference type="Proteomes" id="UP000789920">
    <property type="component" value="Unassembled WGS sequence"/>
</dbReference>
<dbReference type="EMBL" id="CAJVQC010132848">
    <property type="protein sequence ID" value="CAG8842079.1"/>
    <property type="molecule type" value="Genomic_DNA"/>
</dbReference>
<gene>
    <name evidence="1" type="ORF">RPERSI_LOCUS32149</name>
</gene>
<protein>
    <submittedName>
        <fullName evidence="1">22571_t:CDS:1</fullName>
    </submittedName>
</protein>
<name>A0ACA9SNG2_9GLOM</name>
<reference evidence="1" key="1">
    <citation type="submission" date="2021-06" db="EMBL/GenBank/DDBJ databases">
        <authorList>
            <person name="Kallberg Y."/>
            <person name="Tangrot J."/>
            <person name="Rosling A."/>
        </authorList>
    </citation>
    <scope>NUCLEOTIDE SEQUENCE</scope>
    <source>
        <strain evidence="1">MA461A</strain>
    </source>
</reference>
<comment type="caution">
    <text evidence="1">The sequence shown here is derived from an EMBL/GenBank/DDBJ whole genome shotgun (WGS) entry which is preliminary data.</text>
</comment>
<accession>A0ACA9SNG2</accession>
<evidence type="ECO:0000313" key="1">
    <source>
        <dbReference type="EMBL" id="CAG8842079.1"/>
    </source>
</evidence>
<proteinExistence type="predicted"/>
<feature type="non-terminal residue" evidence="1">
    <location>
        <position position="1"/>
    </location>
</feature>
<organism evidence="1 2">
    <name type="scientific">Racocetra persica</name>
    <dbReference type="NCBI Taxonomy" id="160502"/>
    <lineage>
        <taxon>Eukaryota</taxon>
        <taxon>Fungi</taxon>
        <taxon>Fungi incertae sedis</taxon>
        <taxon>Mucoromycota</taxon>
        <taxon>Glomeromycotina</taxon>
        <taxon>Glomeromycetes</taxon>
        <taxon>Diversisporales</taxon>
        <taxon>Gigasporaceae</taxon>
        <taxon>Racocetra</taxon>
    </lineage>
</organism>
<evidence type="ECO:0000313" key="2">
    <source>
        <dbReference type="Proteomes" id="UP000789920"/>
    </source>
</evidence>
<sequence length="70" mass="8268">ENLNFSQQEEFWEKSKLIENACYDLAKEKGIDIPQQDDKEDLNNKKKQLADLEKKNKPQLESKQPTNYTP</sequence>